<keyword evidence="2" id="KW-1185">Reference proteome</keyword>
<protein>
    <submittedName>
        <fullName evidence="1">Uncharacterized protein</fullName>
    </submittedName>
</protein>
<sequence>MYIIYRTLKPEAINKIIDRNQAGEVLSEVHVAQEKKSHNRKSDMGGL</sequence>
<name>A0A0M4LSW2_9HYPH</name>
<dbReference type="Proteomes" id="UP000057213">
    <property type="component" value="Chromosome"/>
</dbReference>
<gene>
    <name evidence="1" type="ORF">PU02_0783</name>
</gene>
<organism evidence="1 2">
    <name type="scientific">Bartonella ancashensis</name>
    <dbReference type="NCBI Taxonomy" id="1318743"/>
    <lineage>
        <taxon>Bacteria</taxon>
        <taxon>Pseudomonadati</taxon>
        <taxon>Pseudomonadota</taxon>
        <taxon>Alphaproteobacteria</taxon>
        <taxon>Hyphomicrobiales</taxon>
        <taxon>Bartonellaceae</taxon>
        <taxon>Bartonella</taxon>
    </lineage>
</organism>
<evidence type="ECO:0000313" key="1">
    <source>
        <dbReference type="EMBL" id="ALE03597.1"/>
    </source>
</evidence>
<reference evidence="1 2" key="1">
    <citation type="journal article" date="2015" name="Genome Announc.">
        <title>Complete Genome Sequence of Bartonella ancashensis Strain 20.00, Isolated from the Blood of a Patient with Verruga Peruana.</title>
        <authorList>
            <person name="Hang J."/>
            <person name="Mullins K.E."/>
            <person name="Clifford R.J."/>
            <person name="Onmus-Leone F."/>
            <person name="Yang Y."/>
            <person name="Jiang J."/>
            <person name="Leguia M."/>
            <person name="Kasper M.R."/>
            <person name="Maguina C."/>
            <person name="Lesho E.P."/>
            <person name="Jarman R.G."/>
            <person name="Richards A.L."/>
            <person name="Blazes D."/>
        </authorList>
    </citation>
    <scope>NUCLEOTIDE SEQUENCE [LARGE SCALE GENOMIC DNA]</scope>
    <source>
        <strain evidence="1 2">20.00</strain>
    </source>
</reference>
<proteinExistence type="predicted"/>
<dbReference type="KEGG" id="banc:PU02_0783"/>
<dbReference type="EMBL" id="CP010401">
    <property type="protein sequence ID" value="ALE03597.1"/>
    <property type="molecule type" value="Genomic_DNA"/>
</dbReference>
<dbReference type="RefSeq" id="WP_158404020.1">
    <property type="nucleotide sequence ID" value="NZ_CP010401.1"/>
</dbReference>
<dbReference type="PATRIC" id="fig|1318743.3.peg.796"/>
<accession>A0A0M4LSW2</accession>
<evidence type="ECO:0000313" key="2">
    <source>
        <dbReference type="Proteomes" id="UP000057213"/>
    </source>
</evidence>
<dbReference type="AlphaFoldDB" id="A0A0M4LSW2"/>